<evidence type="ECO:0000313" key="2">
    <source>
        <dbReference type="EMBL" id="GJD92138.1"/>
    </source>
</evidence>
<sequence length="72" mass="7521">MCAGRGSGARQAGYGRRLPEVHFRSRGPRRRAANENRQAAPGPVGLALSALRLATLSTAALAVLALRLLPSS</sequence>
<comment type="caution">
    <text evidence="2">The sequence shown here is derived from an EMBL/GenBank/DDBJ whole genome shotgun (WGS) entry which is preliminary data.</text>
</comment>
<accession>A0AAV4ZV27</accession>
<dbReference type="RefSeq" id="WP_066920081.1">
    <property type="nucleotide sequence ID" value="NZ_BPQO01000037.1"/>
</dbReference>
<reference evidence="2" key="2">
    <citation type="submission" date="2021-08" db="EMBL/GenBank/DDBJ databases">
        <authorList>
            <person name="Tani A."/>
            <person name="Ola A."/>
            <person name="Ogura Y."/>
            <person name="Katsura K."/>
            <person name="Hayashi T."/>
        </authorList>
    </citation>
    <scope>NUCLEOTIDE SEQUENCE</scope>
    <source>
        <strain evidence="2">DSM 16372</strain>
    </source>
</reference>
<organism evidence="2 3">
    <name type="scientific">Methylobacterium hispanicum</name>
    <dbReference type="NCBI Taxonomy" id="270350"/>
    <lineage>
        <taxon>Bacteria</taxon>
        <taxon>Pseudomonadati</taxon>
        <taxon>Pseudomonadota</taxon>
        <taxon>Alphaproteobacteria</taxon>
        <taxon>Hyphomicrobiales</taxon>
        <taxon>Methylobacteriaceae</taxon>
        <taxon>Methylobacterium</taxon>
    </lineage>
</organism>
<proteinExistence type="predicted"/>
<name>A0AAV4ZV27_9HYPH</name>
<dbReference type="EMBL" id="BPQO01000037">
    <property type="protein sequence ID" value="GJD92138.1"/>
    <property type="molecule type" value="Genomic_DNA"/>
</dbReference>
<gene>
    <name evidence="2" type="ORF">BHAOGJBA_5691</name>
</gene>
<keyword evidence="3" id="KW-1185">Reference proteome</keyword>
<dbReference type="AlphaFoldDB" id="A0AAV4ZV27"/>
<feature type="region of interest" description="Disordered" evidence="1">
    <location>
        <begin position="1"/>
        <end position="40"/>
    </location>
</feature>
<dbReference type="Proteomes" id="UP001055247">
    <property type="component" value="Unassembled WGS sequence"/>
</dbReference>
<protein>
    <submittedName>
        <fullName evidence="2">Uncharacterized protein</fullName>
    </submittedName>
</protein>
<evidence type="ECO:0000313" key="3">
    <source>
        <dbReference type="Proteomes" id="UP001055247"/>
    </source>
</evidence>
<reference evidence="2" key="1">
    <citation type="journal article" date="2016" name="Front. Microbiol.">
        <title>Genome Sequence of the Piezophilic, Mesophilic Sulfate-Reducing Bacterium Desulfovibrio indicus J2T.</title>
        <authorList>
            <person name="Cao J."/>
            <person name="Maignien L."/>
            <person name="Shao Z."/>
            <person name="Alain K."/>
            <person name="Jebbar M."/>
        </authorList>
    </citation>
    <scope>NUCLEOTIDE SEQUENCE</scope>
    <source>
        <strain evidence="2">DSM 16372</strain>
    </source>
</reference>
<evidence type="ECO:0000256" key="1">
    <source>
        <dbReference type="SAM" id="MobiDB-lite"/>
    </source>
</evidence>